<dbReference type="InterPro" id="IPR041307">
    <property type="entry name" value="WcbI"/>
</dbReference>
<evidence type="ECO:0000259" key="1">
    <source>
        <dbReference type="Pfam" id="PF18588"/>
    </source>
</evidence>
<protein>
    <recommendedName>
        <fullName evidence="1">Polysaccharide biosynthesis enzyme WcbI domain-containing protein</fullName>
    </recommendedName>
</protein>
<gene>
    <name evidence="2" type="ORF">JOE42_002830</name>
</gene>
<evidence type="ECO:0000313" key="3">
    <source>
        <dbReference type="Proteomes" id="UP000703038"/>
    </source>
</evidence>
<dbReference type="Pfam" id="PF18588">
    <property type="entry name" value="WcbI"/>
    <property type="match status" value="1"/>
</dbReference>
<evidence type="ECO:0000313" key="2">
    <source>
        <dbReference type="EMBL" id="MBM7416097.1"/>
    </source>
</evidence>
<dbReference type="EMBL" id="JAFBBK010000001">
    <property type="protein sequence ID" value="MBM7416097.1"/>
    <property type="molecule type" value="Genomic_DNA"/>
</dbReference>
<proteinExistence type="predicted"/>
<dbReference type="Gene3D" id="3.40.50.12080">
    <property type="match status" value="2"/>
</dbReference>
<dbReference type="Proteomes" id="UP000703038">
    <property type="component" value="Unassembled WGS sequence"/>
</dbReference>
<name>A0ABS2KW08_9NOCA</name>
<sequence>MPLSASTEPDGRTRHYGEFYGLDPVPDDPPLWIVLGNCQAEAVRVMLDQVPDAPFRTVRMPPVHELDSADVRHLAELAGRASVLLAQPVRDDYRDLPIGTNQVASMLPEHARVVRWPVFRYSGLYPFQVIVRHPSDPSASPAGAPYHDLRTVLVAAGRVASEEWRAAPVAPEALRANAEASIAELARRERRDCDVAISDVLTANGADAAHTINHPGNPVLLELATRILSAAGVDAAAADPGRVLLDSVHTPLESAVIDALDLGAAPRPDWVIGGSVVAAEEIHRRQLQWYAEHPAFVDAALTRHADTLSLLLPEVDS</sequence>
<reference evidence="2 3" key="1">
    <citation type="submission" date="2021-01" db="EMBL/GenBank/DDBJ databases">
        <title>Genomics of switchgrass bacterial isolates.</title>
        <authorList>
            <person name="Shade A."/>
        </authorList>
    </citation>
    <scope>NUCLEOTIDE SEQUENCE [LARGE SCALE GENOMIC DNA]</scope>
    <source>
        <strain evidence="2 3">PvP111</strain>
    </source>
</reference>
<feature type="domain" description="Polysaccharide biosynthesis enzyme WcbI" evidence="1">
    <location>
        <begin position="31"/>
        <end position="234"/>
    </location>
</feature>
<organism evidence="2 3">
    <name type="scientific">Rhodococcoides corynebacterioides</name>
    <dbReference type="NCBI Taxonomy" id="53972"/>
    <lineage>
        <taxon>Bacteria</taxon>
        <taxon>Bacillati</taxon>
        <taxon>Actinomycetota</taxon>
        <taxon>Actinomycetes</taxon>
        <taxon>Mycobacteriales</taxon>
        <taxon>Nocardiaceae</taxon>
        <taxon>Rhodococcoides</taxon>
    </lineage>
</organism>
<dbReference type="RefSeq" id="WP_204868987.1">
    <property type="nucleotide sequence ID" value="NZ_JAFBBK010000001.1"/>
</dbReference>
<comment type="caution">
    <text evidence="2">The sequence shown here is derived from an EMBL/GenBank/DDBJ whole genome shotgun (WGS) entry which is preliminary data.</text>
</comment>
<keyword evidence="3" id="KW-1185">Reference proteome</keyword>
<accession>A0ABS2KW08</accession>